<name>A0A9P7E605_9AGAM</name>
<keyword evidence="2" id="KW-1185">Reference proteome</keyword>
<dbReference type="RefSeq" id="XP_041190533.1">
    <property type="nucleotide sequence ID" value="XM_041340608.1"/>
</dbReference>
<comment type="caution">
    <text evidence="1">The sequence shown here is derived from an EMBL/GenBank/DDBJ whole genome shotgun (WGS) entry which is preliminary data.</text>
</comment>
<dbReference type="AlphaFoldDB" id="A0A9P7E605"/>
<dbReference type="Proteomes" id="UP000807769">
    <property type="component" value="Unassembled WGS sequence"/>
</dbReference>
<dbReference type="GeneID" id="64634624"/>
<accession>A0A9P7E605</accession>
<dbReference type="EMBL" id="JABBWG010000027">
    <property type="protein sequence ID" value="KAG1812251.1"/>
    <property type="molecule type" value="Genomic_DNA"/>
</dbReference>
<sequence length="118" mass="13650">MNIDNDKPCITNIGEMDIVGITDQDMMNINENEPQITDKGGMNVVGLNDEDVMNIIDEHEHNQMEDMHIISLNDNLDTMNVYEDEYEQIVMRDIIVVSLDNNNHMHIDEDGLDVVFWK</sequence>
<reference evidence="1" key="1">
    <citation type="journal article" date="2020" name="New Phytol.">
        <title>Comparative genomics reveals dynamic genome evolution in host specialist ectomycorrhizal fungi.</title>
        <authorList>
            <person name="Lofgren L.A."/>
            <person name="Nguyen N.H."/>
            <person name="Vilgalys R."/>
            <person name="Ruytinx J."/>
            <person name="Liao H.L."/>
            <person name="Branco S."/>
            <person name="Kuo A."/>
            <person name="LaButti K."/>
            <person name="Lipzen A."/>
            <person name="Andreopoulos W."/>
            <person name="Pangilinan J."/>
            <person name="Riley R."/>
            <person name="Hundley H."/>
            <person name="Na H."/>
            <person name="Barry K."/>
            <person name="Grigoriev I.V."/>
            <person name="Stajich J.E."/>
            <person name="Kennedy P.G."/>
        </authorList>
    </citation>
    <scope>NUCLEOTIDE SEQUENCE</scope>
    <source>
        <strain evidence="1">MN1</strain>
    </source>
</reference>
<evidence type="ECO:0000313" key="2">
    <source>
        <dbReference type="Proteomes" id="UP000807769"/>
    </source>
</evidence>
<organism evidence="1 2">
    <name type="scientific">Suillus subaureus</name>
    <dbReference type="NCBI Taxonomy" id="48587"/>
    <lineage>
        <taxon>Eukaryota</taxon>
        <taxon>Fungi</taxon>
        <taxon>Dikarya</taxon>
        <taxon>Basidiomycota</taxon>
        <taxon>Agaricomycotina</taxon>
        <taxon>Agaricomycetes</taxon>
        <taxon>Agaricomycetidae</taxon>
        <taxon>Boletales</taxon>
        <taxon>Suillineae</taxon>
        <taxon>Suillaceae</taxon>
        <taxon>Suillus</taxon>
    </lineage>
</organism>
<gene>
    <name evidence="1" type="ORF">BJ212DRAFT_1483427</name>
</gene>
<protein>
    <submittedName>
        <fullName evidence="1">Uncharacterized protein</fullName>
    </submittedName>
</protein>
<evidence type="ECO:0000313" key="1">
    <source>
        <dbReference type="EMBL" id="KAG1812251.1"/>
    </source>
</evidence>
<dbReference type="OrthoDB" id="10528327at2759"/>
<proteinExistence type="predicted"/>